<dbReference type="Proteomes" id="UP001060085">
    <property type="component" value="Linkage Group LG01"/>
</dbReference>
<protein>
    <submittedName>
        <fullName evidence="1">Uncharacterized protein</fullName>
    </submittedName>
</protein>
<evidence type="ECO:0000313" key="2">
    <source>
        <dbReference type="Proteomes" id="UP001060085"/>
    </source>
</evidence>
<organism evidence="1 2">
    <name type="scientific">Catharanthus roseus</name>
    <name type="common">Madagascar periwinkle</name>
    <name type="synonym">Vinca rosea</name>
    <dbReference type="NCBI Taxonomy" id="4058"/>
    <lineage>
        <taxon>Eukaryota</taxon>
        <taxon>Viridiplantae</taxon>
        <taxon>Streptophyta</taxon>
        <taxon>Embryophyta</taxon>
        <taxon>Tracheophyta</taxon>
        <taxon>Spermatophyta</taxon>
        <taxon>Magnoliopsida</taxon>
        <taxon>eudicotyledons</taxon>
        <taxon>Gunneridae</taxon>
        <taxon>Pentapetalae</taxon>
        <taxon>asterids</taxon>
        <taxon>lamiids</taxon>
        <taxon>Gentianales</taxon>
        <taxon>Apocynaceae</taxon>
        <taxon>Rauvolfioideae</taxon>
        <taxon>Vinceae</taxon>
        <taxon>Catharanthinae</taxon>
        <taxon>Catharanthus</taxon>
    </lineage>
</organism>
<accession>A0ACC0C4C8</accession>
<sequence length="632" mass="69943">MEKGSSSSTANASGSQNQSGNSMIRVNVKLGGRYVPFEISSDCTVKEFKNFLIRFSNDFPRGQRLIFKGPFLLLISFRRILANVMPLRSLGIVDGSKVMLMGAEPLHQRDSPIRGEALRLRKRNREAEKWMTKPLRASIDTVVEHHDRWMLTGVIGLAGRNLKSIPGDVWTVSVGVLDLRHNLIRECPARIAQWHHLRHLLLDANDISDETISWEGLASLKYLGILSLNQNHLQTVPSTLGAMTSLRKLEVGNNELKCLPAEIGLLTKLEVLKANNNRLRIVPESIGGCISLVEACSSTIANGTLSELIEEIEIFIWFGRILVDGMTLRSSGIADGSKVMLMGSEGLHQGDGPIKKEALKLTSRRPETTKPLKENTDVNHLDRWLLTGIIGLAESNLKSIPEDIWTVGAGAVGLRVLDLRHNLIRECPARIAQLHGLRQLMLDANDISDESISWEGLASLKYLAILSLNQNHLQTLPSAVGALTSLKTLEVGNNELTCLPTEIGLLTKLEVLKANNNRLHILPESLGECISLVELELSSNLLAELPETIGSLKDLKALNLSNNGLRSLPSCLFKMCAQLSTLDLHGTEITIDILRQIEGWEDFDARRQLKHQKQLDFHAINSAKFDEGADKR</sequence>
<comment type="caution">
    <text evidence="1">The sequence shown here is derived from an EMBL/GenBank/DDBJ whole genome shotgun (WGS) entry which is preliminary data.</text>
</comment>
<gene>
    <name evidence="1" type="ORF">M9H77_00969</name>
</gene>
<reference evidence="2" key="1">
    <citation type="journal article" date="2023" name="Nat. Plants">
        <title>Single-cell RNA sequencing provides a high-resolution roadmap for understanding the multicellular compartmentation of specialized metabolism.</title>
        <authorList>
            <person name="Sun S."/>
            <person name="Shen X."/>
            <person name="Li Y."/>
            <person name="Li Y."/>
            <person name="Wang S."/>
            <person name="Li R."/>
            <person name="Zhang H."/>
            <person name="Shen G."/>
            <person name="Guo B."/>
            <person name="Wei J."/>
            <person name="Xu J."/>
            <person name="St-Pierre B."/>
            <person name="Chen S."/>
            <person name="Sun C."/>
        </authorList>
    </citation>
    <scope>NUCLEOTIDE SEQUENCE [LARGE SCALE GENOMIC DNA]</scope>
</reference>
<name>A0ACC0C4C8_CATRO</name>
<evidence type="ECO:0000313" key="1">
    <source>
        <dbReference type="EMBL" id="KAI5679742.1"/>
    </source>
</evidence>
<keyword evidence="2" id="KW-1185">Reference proteome</keyword>
<dbReference type="EMBL" id="CM044701">
    <property type="protein sequence ID" value="KAI5679742.1"/>
    <property type="molecule type" value="Genomic_DNA"/>
</dbReference>
<proteinExistence type="predicted"/>